<dbReference type="Proteomes" id="UP000298673">
    <property type="component" value="Chromosome"/>
</dbReference>
<dbReference type="EMBL" id="CP034861">
    <property type="protein sequence ID" value="QCI24479.1"/>
    <property type="molecule type" value="Genomic_DNA"/>
</dbReference>
<dbReference type="HAMAP" id="MF_00321">
    <property type="entry name" value="GTPase_EngB"/>
    <property type="match status" value="1"/>
</dbReference>
<dbReference type="InterPro" id="IPR006073">
    <property type="entry name" value="GTP-bd"/>
</dbReference>
<dbReference type="InterPro" id="IPR019987">
    <property type="entry name" value="GTP-bd_ribosome_bio_YsxC"/>
</dbReference>
<keyword evidence="8 10" id="KW-0717">Septation</keyword>
<evidence type="ECO:0000256" key="5">
    <source>
        <dbReference type="ARBA" id="ARBA00022741"/>
    </source>
</evidence>
<evidence type="ECO:0000256" key="9">
    <source>
        <dbReference type="ARBA" id="ARBA00023306"/>
    </source>
</evidence>
<organism evidence="12 13">
    <name type="scientific">Buchnera aphidicola</name>
    <name type="common">Muscaphis stroyani</name>
    <dbReference type="NCBI Taxonomy" id="1241869"/>
    <lineage>
        <taxon>Bacteria</taxon>
        <taxon>Pseudomonadati</taxon>
        <taxon>Pseudomonadota</taxon>
        <taxon>Gammaproteobacteria</taxon>
        <taxon>Enterobacterales</taxon>
        <taxon>Erwiniaceae</taxon>
        <taxon>Buchnera</taxon>
    </lineage>
</organism>
<protein>
    <recommendedName>
        <fullName evidence="10">Probable GTP-binding protein EngB</fullName>
    </recommendedName>
</protein>
<comment type="cofactor">
    <cofactor evidence="1">
        <name>Mg(2+)</name>
        <dbReference type="ChEBI" id="CHEBI:18420"/>
    </cofactor>
</comment>
<keyword evidence="6" id="KW-0460">Magnesium</keyword>
<name>A0A4D6Y5Q2_9GAMM</name>
<evidence type="ECO:0000313" key="12">
    <source>
        <dbReference type="EMBL" id="QCI24479.1"/>
    </source>
</evidence>
<evidence type="ECO:0000259" key="11">
    <source>
        <dbReference type="PROSITE" id="PS51706"/>
    </source>
</evidence>
<gene>
    <name evidence="10" type="primary">engB</name>
    <name evidence="12" type="ORF">D9V75_02080</name>
</gene>
<comment type="similarity">
    <text evidence="2 10">Belongs to the TRAFAC class TrmE-Era-EngA-EngB-Septin-like GTPase superfamily. EngB GTPase family.</text>
</comment>
<dbReference type="FunFam" id="3.40.50.300:FF:000098">
    <property type="entry name" value="Probable GTP-binding protein EngB"/>
    <property type="match status" value="1"/>
</dbReference>
<dbReference type="InterPro" id="IPR027417">
    <property type="entry name" value="P-loop_NTPase"/>
</dbReference>
<dbReference type="GO" id="GO:0005829">
    <property type="term" value="C:cytosol"/>
    <property type="evidence" value="ECO:0007669"/>
    <property type="project" value="TreeGrafter"/>
</dbReference>
<keyword evidence="5 10" id="KW-0547">Nucleotide-binding</keyword>
<dbReference type="InterPro" id="IPR030393">
    <property type="entry name" value="G_ENGB_dom"/>
</dbReference>
<evidence type="ECO:0000313" key="13">
    <source>
        <dbReference type="Proteomes" id="UP000298673"/>
    </source>
</evidence>
<evidence type="ECO:0000256" key="3">
    <source>
        <dbReference type="ARBA" id="ARBA00022618"/>
    </source>
</evidence>
<evidence type="ECO:0000256" key="1">
    <source>
        <dbReference type="ARBA" id="ARBA00001946"/>
    </source>
</evidence>
<dbReference type="GO" id="GO:0000917">
    <property type="term" value="P:division septum assembly"/>
    <property type="evidence" value="ECO:0007669"/>
    <property type="project" value="UniProtKB-KW"/>
</dbReference>
<evidence type="ECO:0000256" key="2">
    <source>
        <dbReference type="ARBA" id="ARBA00009638"/>
    </source>
</evidence>
<dbReference type="GO" id="GO:0005525">
    <property type="term" value="F:GTP binding"/>
    <property type="evidence" value="ECO:0007669"/>
    <property type="project" value="UniProtKB-UniRule"/>
</dbReference>
<keyword evidence="4" id="KW-0479">Metal-binding</keyword>
<keyword evidence="7 10" id="KW-0342">GTP-binding</keyword>
<reference evidence="12 13" key="1">
    <citation type="submission" date="2018-12" db="EMBL/GenBank/DDBJ databases">
        <authorList>
            <person name="Chong R.A."/>
        </authorList>
    </citation>
    <scope>NUCLEOTIDE SEQUENCE [LARGE SCALE GENOMIC DNA]</scope>
    <source>
        <strain evidence="12 13">Mst</strain>
    </source>
</reference>
<dbReference type="Pfam" id="PF01926">
    <property type="entry name" value="MMR_HSR1"/>
    <property type="match status" value="1"/>
</dbReference>
<dbReference type="GO" id="GO:0046872">
    <property type="term" value="F:metal ion binding"/>
    <property type="evidence" value="ECO:0007669"/>
    <property type="project" value="UniProtKB-KW"/>
</dbReference>
<dbReference type="RefSeq" id="WP_158343757.1">
    <property type="nucleotide sequence ID" value="NZ_CP034861.1"/>
</dbReference>
<accession>A0A4D6Y5Q2</accession>
<sequence>MNSINYNQTVFLKSFSNTTNIDIKNGIEIPFVGYSNSGKSSAINSLANHKKLARSSKTPGRTQLINFFEVVSNFRIVDLPGYGYSKFSILKKLKSQNILYNYLSKRKQIKGLVLLMDIRHPLKILDQKIINISVKRNIPILILLTKCDKLTTSQKNFQFKIVNKKLIQLLDTFQIEFFSSLKRIGIKKLELKLNFWYKKNIFFE</sequence>
<evidence type="ECO:0000256" key="7">
    <source>
        <dbReference type="ARBA" id="ARBA00023134"/>
    </source>
</evidence>
<evidence type="ECO:0000256" key="8">
    <source>
        <dbReference type="ARBA" id="ARBA00023210"/>
    </source>
</evidence>
<comment type="function">
    <text evidence="10">Necessary for normal cell division and for the maintenance of normal septation.</text>
</comment>
<dbReference type="SUPFAM" id="SSF52540">
    <property type="entry name" value="P-loop containing nucleoside triphosphate hydrolases"/>
    <property type="match status" value="1"/>
</dbReference>
<evidence type="ECO:0000256" key="4">
    <source>
        <dbReference type="ARBA" id="ARBA00022723"/>
    </source>
</evidence>
<evidence type="ECO:0000256" key="6">
    <source>
        <dbReference type="ARBA" id="ARBA00022842"/>
    </source>
</evidence>
<evidence type="ECO:0000256" key="10">
    <source>
        <dbReference type="HAMAP-Rule" id="MF_00321"/>
    </source>
</evidence>
<dbReference type="NCBIfam" id="TIGR03598">
    <property type="entry name" value="GTPase_YsxC"/>
    <property type="match status" value="1"/>
</dbReference>
<keyword evidence="9 10" id="KW-0131">Cell cycle</keyword>
<proteinExistence type="inferred from homology"/>
<dbReference type="PANTHER" id="PTHR11649:SF13">
    <property type="entry name" value="ENGB-TYPE G DOMAIN-CONTAINING PROTEIN"/>
    <property type="match status" value="1"/>
</dbReference>
<keyword evidence="3 10" id="KW-0132">Cell division</keyword>
<dbReference type="AlphaFoldDB" id="A0A4D6Y5Q2"/>
<dbReference type="OrthoDB" id="9804921at2"/>
<dbReference type="Gene3D" id="3.40.50.300">
    <property type="entry name" value="P-loop containing nucleotide triphosphate hydrolases"/>
    <property type="match status" value="1"/>
</dbReference>
<feature type="domain" description="EngB-type G" evidence="11">
    <location>
        <begin position="25"/>
        <end position="199"/>
    </location>
</feature>
<dbReference type="CDD" id="cd01876">
    <property type="entry name" value="YihA_EngB"/>
    <property type="match status" value="1"/>
</dbReference>
<dbReference type="PROSITE" id="PS51706">
    <property type="entry name" value="G_ENGB"/>
    <property type="match status" value="1"/>
</dbReference>
<dbReference type="PANTHER" id="PTHR11649">
    <property type="entry name" value="MSS1/TRME-RELATED GTP-BINDING PROTEIN"/>
    <property type="match status" value="1"/>
</dbReference>
<reference evidence="12 13" key="2">
    <citation type="submission" date="2019-05" db="EMBL/GenBank/DDBJ databases">
        <title>Genome evolution of the obligate endosymbiont Buchnera aphidicola.</title>
        <authorList>
            <person name="Moran N.A."/>
        </authorList>
    </citation>
    <scope>NUCLEOTIDE SEQUENCE [LARGE SCALE GENOMIC DNA]</scope>
    <source>
        <strain evidence="12 13">Mst</strain>
    </source>
</reference>